<keyword evidence="1" id="KW-0812">Transmembrane</keyword>
<keyword evidence="3" id="KW-1185">Reference proteome</keyword>
<dbReference type="Proteomes" id="UP000298050">
    <property type="component" value="Unassembled WGS sequence"/>
</dbReference>
<keyword evidence="1" id="KW-1133">Transmembrane helix</keyword>
<accession>A0A4Z0LV11</accession>
<feature type="transmembrane region" description="Helical" evidence="1">
    <location>
        <begin position="58"/>
        <end position="77"/>
    </location>
</feature>
<dbReference type="OrthoDB" id="5739127at2"/>
<dbReference type="AlphaFoldDB" id="A0A4Z0LV11"/>
<name>A0A4Z0LV11_9GAMM</name>
<gene>
    <name evidence="2" type="ORF">E4634_19960</name>
</gene>
<keyword evidence="1" id="KW-0472">Membrane</keyword>
<feature type="transmembrane region" description="Helical" evidence="1">
    <location>
        <begin position="138"/>
        <end position="161"/>
    </location>
</feature>
<feature type="transmembrane region" description="Helical" evidence="1">
    <location>
        <begin position="83"/>
        <end position="103"/>
    </location>
</feature>
<protein>
    <submittedName>
        <fullName evidence="2">Uncharacterized protein</fullName>
    </submittedName>
</protein>
<evidence type="ECO:0000313" key="2">
    <source>
        <dbReference type="EMBL" id="TGD71120.1"/>
    </source>
</evidence>
<sequence>MATPSISKARLVFGLYLLVLIVVLELALHYFHLPAWPAFMVMILFFEAHMNRQRAPHLLVGALVGVACYVATVHFVQLAAPTLGLFTAKLLFICLVVYAIVALGEVLPVLFNNYAFLFYLVSGLAARDATLSPAPLTWAAVALGGGALVILGIGVIGRLVAASAAPAAPAPESGAEH</sequence>
<evidence type="ECO:0000256" key="1">
    <source>
        <dbReference type="SAM" id="Phobius"/>
    </source>
</evidence>
<dbReference type="RefSeq" id="WP_135446443.1">
    <property type="nucleotide sequence ID" value="NZ_SRLE01000016.1"/>
</dbReference>
<feature type="transmembrane region" description="Helical" evidence="1">
    <location>
        <begin position="13"/>
        <end position="46"/>
    </location>
</feature>
<reference evidence="2 3" key="1">
    <citation type="submission" date="2019-04" db="EMBL/GenBank/DDBJ databases">
        <title>Taxonomy of novel Haliea sp. from mangrove soil of West Coast of India.</title>
        <authorList>
            <person name="Verma A."/>
            <person name="Kumar P."/>
            <person name="Krishnamurthi S."/>
        </authorList>
    </citation>
    <scope>NUCLEOTIDE SEQUENCE [LARGE SCALE GENOMIC DNA]</scope>
    <source>
        <strain evidence="2 3">SAOS-164</strain>
    </source>
</reference>
<evidence type="ECO:0000313" key="3">
    <source>
        <dbReference type="Proteomes" id="UP000298050"/>
    </source>
</evidence>
<organism evidence="2 3">
    <name type="scientific">Mangrovimicrobium sediminis</name>
    <dbReference type="NCBI Taxonomy" id="2562682"/>
    <lineage>
        <taxon>Bacteria</taxon>
        <taxon>Pseudomonadati</taxon>
        <taxon>Pseudomonadota</taxon>
        <taxon>Gammaproteobacteria</taxon>
        <taxon>Cellvibrionales</taxon>
        <taxon>Halieaceae</taxon>
        <taxon>Mangrovimicrobium</taxon>
    </lineage>
</organism>
<proteinExistence type="predicted"/>
<comment type="caution">
    <text evidence="2">The sequence shown here is derived from an EMBL/GenBank/DDBJ whole genome shotgun (WGS) entry which is preliminary data.</text>
</comment>
<dbReference type="EMBL" id="SRLE01000016">
    <property type="protein sequence ID" value="TGD71120.1"/>
    <property type="molecule type" value="Genomic_DNA"/>
</dbReference>